<dbReference type="Proteomes" id="UP000694005">
    <property type="component" value="Chromosome A09"/>
</dbReference>
<sequence length="104" mass="11374">MLLIIGTPHGLNRRIVSPRCEKWFSSGSALTTSILPLPVRSCFFNLSAPAHRSGAYESPFLPQDTSLSVCFCLYELSQTASPCGPSKRDSRGLVHDTKLLSLHV</sequence>
<reference evidence="1 2" key="1">
    <citation type="submission" date="2021-07" db="EMBL/GenBank/DDBJ databases">
        <authorList>
            <consortium name="Genoscope - CEA"/>
            <person name="William W."/>
        </authorList>
    </citation>
    <scope>NUCLEOTIDE SEQUENCE [LARGE SCALE GENOMIC DNA]</scope>
</reference>
<evidence type="ECO:0000313" key="1">
    <source>
        <dbReference type="EMBL" id="CAG7864819.1"/>
    </source>
</evidence>
<evidence type="ECO:0000313" key="2">
    <source>
        <dbReference type="Proteomes" id="UP000694005"/>
    </source>
</evidence>
<accession>A0A8D9CYP5</accession>
<organism evidence="1 2">
    <name type="scientific">Brassica campestris</name>
    <name type="common">Field mustard</name>
    <dbReference type="NCBI Taxonomy" id="3711"/>
    <lineage>
        <taxon>Eukaryota</taxon>
        <taxon>Viridiplantae</taxon>
        <taxon>Streptophyta</taxon>
        <taxon>Embryophyta</taxon>
        <taxon>Tracheophyta</taxon>
        <taxon>Spermatophyta</taxon>
        <taxon>Magnoliopsida</taxon>
        <taxon>eudicotyledons</taxon>
        <taxon>Gunneridae</taxon>
        <taxon>Pentapetalae</taxon>
        <taxon>rosids</taxon>
        <taxon>malvids</taxon>
        <taxon>Brassicales</taxon>
        <taxon>Brassicaceae</taxon>
        <taxon>Brassiceae</taxon>
        <taxon>Brassica</taxon>
    </lineage>
</organism>
<dbReference type="EMBL" id="LS974625">
    <property type="protein sequence ID" value="CAG7864819.1"/>
    <property type="molecule type" value="Genomic_DNA"/>
</dbReference>
<dbReference type="AlphaFoldDB" id="A0A8D9CYP5"/>
<dbReference type="Gramene" id="A09p52860.2_BraZ1">
    <property type="protein sequence ID" value="A09p52860.2_BraZ1.CDS"/>
    <property type="gene ID" value="A09g52860.2_BraZ1"/>
</dbReference>
<gene>
    <name evidence="1" type="ORF">BRAPAZ1V2_A09P52860.2</name>
</gene>
<proteinExistence type="predicted"/>
<name>A0A8D9CYP5_BRACM</name>
<protein>
    <submittedName>
        <fullName evidence="1">Uncharacterized protein</fullName>
    </submittedName>
</protein>